<dbReference type="GO" id="GO:0032453">
    <property type="term" value="F:histone H3K4 demethylase activity"/>
    <property type="evidence" value="ECO:0007669"/>
    <property type="project" value="TreeGrafter"/>
</dbReference>
<dbReference type="EMBL" id="LEKV01003100">
    <property type="protein sequence ID" value="KVI01419.1"/>
    <property type="molecule type" value="Genomic_DNA"/>
</dbReference>
<dbReference type="PROSITE" id="PS51184">
    <property type="entry name" value="JMJC"/>
    <property type="match status" value="1"/>
</dbReference>
<keyword evidence="2 3" id="KW-0408">Iron</keyword>
<keyword evidence="3" id="KW-0223">Dioxygenase</keyword>
<protein>
    <recommendedName>
        <fullName evidence="3">Bifunctional lysine-specific demethylase and histidyl-hydroxylase</fullName>
        <ecNumber evidence="3">1.14.11.-</ecNumber>
    </recommendedName>
</protein>
<dbReference type="InterPro" id="IPR039994">
    <property type="entry name" value="NO66-like"/>
</dbReference>
<accession>A0A103Y2P7</accession>
<dbReference type="PANTHER" id="PTHR13096">
    <property type="entry name" value="MINA53 MYC INDUCED NUCLEAR ANTIGEN"/>
    <property type="match status" value="1"/>
</dbReference>
<dbReference type="PANTHER" id="PTHR13096:SF9">
    <property type="entry name" value="BIFUNCTIONAL LYSINE-SPECIFIC DEMETHYLASE AND HISTIDYL-HYDROXYLASE"/>
    <property type="match status" value="1"/>
</dbReference>
<gene>
    <name evidence="5" type="ORF">Ccrd_020308</name>
</gene>
<comment type="function">
    <text evidence="3">Oxygenase that can act as both a histone lysine demethylase and a ribosomal histidine hydroxylase.</text>
</comment>
<dbReference type="AlphaFoldDB" id="A0A103Y2P7"/>
<comment type="caution">
    <text evidence="5">The sequence shown here is derived from an EMBL/GenBank/DDBJ whole genome shotgun (WGS) entry which is preliminary data.</text>
</comment>
<dbReference type="GO" id="GO:0005506">
    <property type="term" value="F:iron ion binding"/>
    <property type="evidence" value="ECO:0007669"/>
    <property type="project" value="UniProtKB-UniRule"/>
</dbReference>
<reference evidence="5 6" key="1">
    <citation type="journal article" date="2016" name="Sci. Rep.">
        <title>The genome sequence of the outbreeding globe artichoke constructed de novo incorporating a phase-aware low-pass sequencing strategy of F1 progeny.</title>
        <authorList>
            <person name="Scaglione D."/>
            <person name="Reyes-Chin-Wo S."/>
            <person name="Acquadro A."/>
            <person name="Froenicke L."/>
            <person name="Portis E."/>
            <person name="Beitel C."/>
            <person name="Tirone M."/>
            <person name="Mauro R."/>
            <person name="Lo Monaco A."/>
            <person name="Mauromicale G."/>
            <person name="Faccioli P."/>
            <person name="Cattivelli L."/>
            <person name="Rieseberg L."/>
            <person name="Michelmore R."/>
            <person name="Lanteri S."/>
        </authorList>
    </citation>
    <scope>NUCLEOTIDE SEQUENCE [LARGE SCALE GENOMIC DNA]</scope>
    <source>
        <strain evidence="5">2C</strain>
    </source>
</reference>
<name>A0A103Y2P7_CYNCS</name>
<keyword evidence="1 3" id="KW-0479">Metal-binding</keyword>
<dbReference type="GO" id="GO:0005730">
    <property type="term" value="C:nucleolus"/>
    <property type="evidence" value="ECO:0007669"/>
    <property type="project" value="TreeGrafter"/>
</dbReference>
<dbReference type="GO" id="GO:0051864">
    <property type="term" value="F:histone H3K36 demethylase activity"/>
    <property type="evidence" value="ECO:0007669"/>
    <property type="project" value="TreeGrafter"/>
</dbReference>
<comment type="subcellular location">
    <subcellularLocation>
        <location evidence="3">Nucleus</location>
    </subcellularLocation>
</comment>
<dbReference type="OMA" id="LHRKHEI"/>
<evidence type="ECO:0000256" key="2">
    <source>
        <dbReference type="ARBA" id="ARBA00023004"/>
    </source>
</evidence>
<evidence type="ECO:0000256" key="3">
    <source>
        <dbReference type="RuleBase" id="RU366061"/>
    </source>
</evidence>
<dbReference type="EC" id="1.14.11.-" evidence="3"/>
<comment type="similarity">
    <text evidence="3">Belongs to the ROX family.</text>
</comment>
<keyword evidence="3" id="KW-0539">Nucleus</keyword>
<keyword evidence="3" id="KW-0560">Oxidoreductase</keyword>
<feature type="domain" description="JmjC" evidence="4">
    <location>
        <begin position="231"/>
        <end position="401"/>
    </location>
</feature>
<sequence>MEEVGTLTCFRIGFMEDEYPILLLHIAITLLNECTLEQLRKVPRELSKSLLTYLEKLWTEVRKHILVDAVEESERFSYLSNIRTNNIAESLFRLSMEGIFAMPSKFQEVKRSIFHLGQISFESFVVNHWEESPLLITRLSNALLHDNVFSSFLQYIRSKETVPSFLACLLQNHASALPISSDELDIISFLKEAREHIGCPIVYQQDIRVLKTLDSKGEMHFFHGSSDSHGSQVSHFLSAHDILRCEEAYNDGYTFALRGMEFHFQDIATISEGLAILFGQPSTAVNMYLTPPNSQGLARHRDDHCVLVCQIRGVKHWKIFPNPCPRLPRLYEPVDDLRDLESENELIDGCKEFLLREGDILYIPRGFPHEACTIIDDAKPNGNAESSLHLTLAIEIEPPFEWEGFVHVALHHWGRNYNLANRISCESSRDIDDVAVHLMHIAIKLIGDVDPMFRKACLIGAISFPSVTEGWLRTHQQSTFNHLLSRINANNSFNDVVSNVEAAIRKHEDLFEKLRWLRHLDQKISSMGMEDIFHVLVHEKDKVEASFMEVKSEFCNGVVLDDVIPHYSMILEKYRRTRKQYINGMLALNCI</sequence>
<dbReference type="Gramene" id="KVI01419">
    <property type="protein sequence ID" value="KVI01419"/>
    <property type="gene ID" value="Ccrd_020308"/>
</dbReference>
<dbReference type="Gene3D" id="2.60.120.650">
    <property type="entry name" value="Cupin"/>
    <property type="match status" value="1"/>
</dbReference>
<keyword evidence="6" id="KW-1185">Reference proteome</keyword>
<comment type="cofactor">
    <cofactor evidence="3">
        <name>Fe(2+)</name>
        <dbReference type="ChEBI" id="CHEBI:29033"/>
    </cofactor>
    <text evidence="3">Binds 1 Fe(2+) ion per subunit.</text>
</comment>
<evidence type="ECO:0000313" key="6">
    <source>
        <dbReference type="Proteomes" id="UP000243975"/>
    </source>
</evidence>
<dbReference type="SUPFAM" id="SSF51197">
    <property type="entry name" value="Clavaminate synthase-like"/>
    <property type="match status" value="1"/>
</dbReference>
<evidence type="ECO:0000313" key="5">
    <source>
        <dbReference type="EMBL" id="KVI01419.1"/>
    </source>
</evidence>
<dbReference type="InterPro" id="IPR003347">
    <property type="entry name" value="JmjC_dom"/>
</dbReference>
<organism evidence="5 6">
    <name type="scientific">Cynara cardunculus var. scolymus</name>
    <name type="common">Globe artichoke</name>
    <name type="synonym">Cynara scolymus</name>
    <dbReference type="NCBI Taxonomy" id="59895"/>
    <lineage>
        <taxon>Eukaryota</taxon>
        <taxon>Viridiplantae</taxon>
        <taxon>Streptophyta</taxon>
        <taxon>Embryophyta</taxon>
        <taxon>Tracheophyta</taxon>
        <taxon>Spermatophyta</taxon>
        <taxon>Magnoliopsida</taxon>
        <taxon>eudicotyledons</taxon>
        <taxon>Gunneridae</taxon>
        <taxon>Pentapetalae</taxon>
        <taxon>asterids</taxon>
        <taxon>campanulids</taxon>
        <taxon>Asterales</taxon>
        <taxon>Asteraceae</taxon>
        <taxon>Carduoideae</taxon>
        <taxon>Cardueae</taxon>
        <taxon>Carduinae</taxon>
        <taxon>Cynara</taxon>
    </lineage>
</organism>
<dbReference type="STRING" id="59895.A0A103Y2P7"/>
<keyword evidence="3" id="KW-0804">Transcription</keyword>
<evidence type="ECO:0000256" key="1">
    <source>
        <dbReference type="ARBA" id="ARBA00022723"/>
    </source>
</evidence>
<proteinExistence type="inferred from homology"/>
<dbReference type="Pfam" id="PF08007">
    <property type="entry name" value="JmjC_2"/>
    <property type="match status" value="1"/>
</dbReference>
<evidence type="ECO:0000259" key="4">
    <source>
        <dbReference type="PROSITE" id="PS51184"/>
    </source>
</evidence>
<dbReference type="Proteomes" id="UP000243975">
    <property type="component" value="Unassembled WGS sequence"/>
</dbReference>
<keyword evidence="3" id="KW-0805">Transcription regulation</keyword>